<accession>A0A845GHH8</accession>
<evidence type="ECO:0000256" key="2">
    <source>
        <dbReference type="SAM" id="SignalP"/>
    </source>
</evidence>
<reference evidence="3" key="1">
    <citation type="submission" date="2019-12" db="EMBL/GenBank/DDBJ databases">
        <title>Novel species isolated from a subtropical stream in China.</title>
        <authorList>
            <person name="Lu H."/>
        </authorList>
    </citation>
    <scope>NUCLEOTIDE SEQUENCE [LARGE SCALE GENOMIC DNA]</scope>
    <source>
        <strain evidence="3">FT81W</strain>
    </source>
</reference>
<protein>
    <submittedName>
        <fullName evidence="3">Uncharacterized protein</fullName>
    </submittedName>
</protein>
<keyword evidence="2" id="KW-0732">Signal</keyword>
<evidence type="ECO:0000256" key="1">
    <source>
        <dbReference type="SAM" id="Phobius"/>
    </source>
</evidence>
<feature type="transmembrane region" description="Helical" evidence="1">
    <location>
        <begin position="69"/>
        <end position="87"/>
    </location>
</feature>
<feature type="transmembrane region" description="Helical" evidence="1">
    <location>
        <begin position="108"/>
        <end position="126"/>
    </location>
</feature>
<feature type="chain" id="PRO_5032947287" evidence="2">
    <location>
        <begin position="25"/>
        <end position="166"/>
    </location>
</feature>
<dbReference type="EMBL" id="WWCX01000001">
    <property type="protein sequence ID" value="MYM92756.1"/>
    <property type="molecule type" value="Genomic_DNA"/>
</dbReference>
<feature type="signal peptide" evidence="2">
    <location>
        <begin position="1"/>
        <end position="24"/>
    </location>
</feature>
<comment type="caution">
    <text evidence="3">The sequence shown here is derived from an EMBL/GenBank/DDBJ whole genome shotgun (WGS) entry which is preliminary data.</text>
</comment>
<keyword evidence="1" id="KW-0472">Membrane</keyword>
<gene>
    <name evidence="3" type="ORF">GTP90_02640</name>
</gene>
<keyword evidence="1" id="KW-1133">Transmembrane helix</keyword>
<dbReference type="RefSeq" id="WP_161082014.1">
    <property type="nucleotide sequence ID" value="NZ_WWCX01000001.1"/>
</dbReference>
<dbReference type="AlphaFoldDB" id="A0A845GHH8"/>
<dbReference type="Proteomes" id="UP000447355">
    <property type="component" value="Unassembled WGS sequence"/>
</dbReference>
<keyword evidence="1" id="KW-0812">Transmembrane</keyword>
<organism evidence="3 4">
    <name type="scientific">Duganella vulcania</name>
    <dbReference type="NCBI Taxonomy" id="2692166"/>
    <lineage>
        <taxon>Bacteria</taxon>
        <taxon>Pseudomonadati</taxon>
        <taxon>Pseudomonadota</taxon>
        <taxon>Betaproteobacteria</taxon>
        <taxon>Burkholderiales</taxon>
        <taxon>Oxalobacteraceae</taxon>
        <taxon>Telluria group</taxon>
        <taxon>Duganella</taxon>
    </lineage>
</organism>
<evidence type="ECO:0000313" key="3">
    <source>
        <dbReference type="EMBL" id="MYM92756.1"/>
    </source>
</evidence>
<sequence length="166" mass="18183">MGSYSYNRGAAVALFGFVCQFAQAITQPAATTNGSSVIHPELGEVWRLDLDLSTIETARFVLHRAASELAGKGLSTIIIACALALLLMRYGTKLWQHFTKTDISTRGLKIAIALLLPLAFAGHIIGTARDLRANRIPDEEIAQWKYDTTDVAKMPKHIEHNVPIPD</sequence>
<proteinExistence type="predicted"/>
<name>A0A845GHH8_9BURK</name>
<evidence type="ECO:0000313" key="4">
    <source>
        <dbReference type="Proteomes" id="UP000447355"/>
    </source>
</evidence>